<sequence length="279" mass="32835">MSDKTWGTKATQDVHQRADELVRSSGLDKKEWFEWAVSLLELKNLEDQKQYSTEIGEIERYTKRIIQMLLNMVQRFEFQSEEIQNKYEEQVHTQEINIQNMKVEINQYKDQLKQMEEDLDNVRKENEALNSQLATANKAHERSEELIDEYKEKLENLASLLAQHQGAAEENQKLKNDISTIVQEKIQLEHELSQRTVQLEELKQQHSEKVSEIMERSAFEQEKTLLAKEREYQGILNKVHEDYNIKIKEYQEQLNTAREESTQKTASHQDLGVVPASGD</sequence>
<evidence type="ECO:0000313" key="4">
    <source>
        <dbReference type="Proteomes" id="UP000430692"/>
    </source>
</evidence>
<dbReference type="RefSeq" id="WP_160802642.1">
    <property type="nucleotide sequence ID" value="NZ_WUUL01000013.1"/>
</dbReference>
<protein>
    <submittedName>
        <fullName evidence="3">Uncharacterized protein</fullName>
    </submittedName>
</protein>
<proteinExistence type="predicted"/>
<keyword evidence="4" id="KW-1185">Reference proteome</keyword>
<feature type="coiled-coil region" evidence="1">
    <location>
        <begin position="84"/>
        <end position="205"/>
    </location>
</feature>
<accession>A0A6I4VZB3</accession>
<evidence type="ECO:0000256" key="2">
    <source>
        <dbReference type="SAM" id="MobiDB-lite"/>
    </source>
</evidence>
<reference evidence="3 4" key="1">
    <citation type="submission" date="2019-12" db="EMBL/GenBank/DDBJ databases">
        <title>Whole-genome analyses of novel actinobacteria.</title>
        <authorList>
            <person name="Sahin N."/>
            <person name="Saygin H."/>
        </authorList>
    </citation>
    <scope>NUCLEOTIDE SEQUENCE [LARGE SCALE GENOMIC DNA]</scope>
    <source>
        <strain evidence="3 4">KC615</strain>
    </source>
</reference>
<evidence type="ECO:0000256" key="1">
    <source>
        <dbReference type="SAM" id="Coils"/>
    </source>
</evidence>
<comment type="caution">
    <text evidence="3">The sequence shown here is derived from an EMBL/GenBank/DDBJ whole genome shotgun (WGS) entry which is preliminary data.</text>
</comment>
<evidence type="ECO:0000313" key="3">
    <source>
        <dbReference type="EMBL" id="MXQ55290.1"/>
    </source>
</evidence>
<dbReference type="EMBL" id="WUUL01000013">
    <property type="protein sequence ID" value="MXQ55290.1"/>
    <property type="molecule type" value="Genomic_DNA"/>
</dbReference>
<dbReference type="AlphaFoldDB" id="A0A6I4VZB3"/>
<gene>
    <name evidence="3" type="ORF">GSM42_16525</name>
</gene>
<dbReference type="Proteomes" id="UP000430692">
    <property type="component" value="Unassembled WGS sequence"/>
</dbReference>
<feature type="region of interest" description="Disordered" evidence="2">
    <location>
        <begin position="254"/>
        <end position="279"/>
    </location>
</feature>
<organism evidence="3 4">
    <name type="scientific">Shimazuella alba</name>
    <dbReference type="NCBI Taxonomy" id="2690964"/>
    <lineage>
        <taxon>Bacteria</taxon>
        <taxon>Bacillati</taxon>
        <taxon>Bacillota</taxon>
        <taxon>Bacilli</taxon>
        <taxon>Bacillales</taxon>
        <taxon>Thermoactinomycetaceae</taxon>
        <taxon>Shimazuella</taxon>
    </lineage>
</organism>
<keyword evidence="1" id="KW-0175">Coiled coil</keyword>
<name>A0A6I4VZB3_9BACL</name>